<dbReference type="GO" id="GO:0004497">
    <property type="term" value="F:monooxygenase activity"/>
    <property type="evidence" value="ECO:0007669"/>
    <property type="project" value="UniProtKB-KW"/>
</dbReference>
<feature type="transmembrane region" description="Helical" evidence="15">
    <location>
        <begin position="6"/>
        <end position="22"/>
    </location>
</feature>
<dbReference type="PANTHER" id="PTHR46300">
    <property type="entry name" value="P450, PUTATIVE (EUROFUNG)-RELATED-RELATED"/>
    <property type="match status" value="1"/>
</dbReference>
<dbReference type="Pfam" id="PF00067">
    <property type="entry name" value="p450"/>
    <property type="match status" value="2"/>
</dbReference>
<evidence type="ECO:0000313" key="16">
    <source>
        <dbReference type="EMBL" id="CCM04078.1"/>
    </source>
</evidence>
<protein>
    <recommendedName>
        <fullName evidence="18">Cytochrome P450</fullName>
    </recommendedName>
</protein>
<dbReference type="RefSeq" id="XP_012183361.1">
    <property type="nucleotide sequence ID" value="XM_012327971.1"/>
</dbReference>
<dbReference type="EMBL" id="HE797141">
    <property type="protein sequence ID" value="CCM04078.1"/>
    <property type="molecule type" value="Genomic_DNA"/>
</dbReference>
<keyword evidence="17" id="KW-1185">Reference proteome</keyword>
<dbReference type="STRING" id="599839.J4GAV7"/>
<evidence type="ECO:0000256" key="12">
    <source>
        <dbReference type="ARBA" id="ARBA00023136"/>
    </source>
</evidence>
<dbReference type="Gene3D" id="1.10.630.10">
    <property type="entry name" value="Cytochrome P450"/>
    <property type="match status" value="1"/>
</dbReference>
<keyword evidence="6 15" id="KW-0812">Transmembrane</keyword>
<organism evidence="16 17">
    <name type="scientific">Fibroporia radiculosa</name>
    <dbReference type="NCBI Taxonomy" id="599839"/>
    <lineage>
        <taxon>Eukaryota</taxon>
        <taxon>Fungi</taxon>
        <taxon>Dikarya</taxon>
        <taxon>Basidiomycota</taxon>
        <taxon>Agaricomycotina</taxon>
        <taxon>Agaricomycetes</taxon>
        <taxon>Polyporales</taxon>
        <taxon>Fibroporiaceae</taxon>
        <taxon>Fibroporia</taxon>
    </lineage>
</organism>
<dbReference type="Proteomes" id="UP000006352">
    <property type="component" value="Unassembled WGS sequence"/>
</dbReference>
<keyword evidence="11 14" id="KW-0503">Monooxygenase</keyword>
<dbReference type="PANTHER" id="PTHR46300:SF7">
    <property type="entry name" value="P450, PUTATIVE (EUROFUNG)-RELATED"/>
    <property type="match status" value="1"/>
</dbReference>
<dbReference type="HOGENOM" id="CLU_001570_2_3_1"/>
<keyword evidence="12 15" id="KW-0472">Membrane</keyword>
<evidence type="ECO:0000256" key="6">
    <source>
        <dbReference type="ARBA" id="ARBA00022692"/>
    </source>
</evidence>
<evidence type="ECO:0000256" key="11">
    <source>
        <dbReference type="ARBA" id="ARBA00023033"/>
    </source>
</evidence>
<keyword evidence="9 14" id="KW-0560">Oxidoreductase</keyword>
<dbReference type="PROSITE" id="PS00086">
    <property type="entry name" value="CYTOCHROME_P450"/>
    <property type="match status" value="1"/>
</dbReference>
<evidence type="ECO:0000256" key="5">
    <source>
        <dbReference type="ARBA" id="ARBA00022617"/>
    </source>
</evidence>
<dbReference type="InParanoid" id="J4GAV7"/>
<feature type="binding site" description="axial binding residue" evidence="13">
    <location>
        <position position="463"/>
    </location>
    <ligand>
        <name>heme</name>
        <dbReference type="ChEBI" id="CHEBI:30413"/>
    </ligand>
    <ligandPart>
        <name>Fe</name>
        <dbReference type="ChEBI" id="CHEBI:18248"/>
    </ligandPart>
</feature>
<sequence>MSHSAVLYVTICVLLSCVLVVHHRRRSHSLPPGPRQLPFLGNVFDIPRKDVAATFASWSRQYGDIIYMHVLGREFVILNTAKAALDLFDDRGILYSDRPRSVMSDLVGKTRAVLFHPYGEQLKKHRRLLRNAFNPQRSKDYWQLEEEEARRLVSALAEEPKNFLAHVRQYYGAIALRIAYGYQVKGRSGEDRYVNLTNELARITAKASEPGRWLVDSFPILRYVPAWFPGAGFKRWAQSVRHKTDEFSAEPYNFAKDIATRAGQTSFVSESIELLESEIGGRLSAEDDELLKWTAASIYAGGSDTATALTSSFLLIMAAYPDVQRKAQSELDTVVGRDRFAMMDDQPRLTYIDALIKEVHRLNPVAPLVPHTTLSDDIYRGYRIPKGSWIMANVWCVSHLPDCYLRYERVAHSAARRSRRAMMHDPETFPRPDVFEPERFLKEGGACPLDPRDYIFGFGRRRCPGTHVADSSFFFAVTYILAIFDITNPRDPDGNPMRPAYADGYLSHPKPFTCQITPRSKSAMDLISQLVLSS</sequence>
<evidence type="ECO:0000256" key="4">
    <source>
        <dbReference type="ARBA" id="ARBA00010617"/>
    </source>
</evidence>
<evidence type="ECO:0000256" key="2">
    <source>
        <dbReference type="ARBA" id="ARBA00004167"/>
    </source>
</evidence>
<comment type="subcellular location">
    <subcellularLocation>
        <location evidence="2">Membrane</location>
        <topology evidence="2">Single-pass membrane protein</topology>
    </subcellularLocation>
</comment>
<comment type="similarity">
    <text evidence="4 14">Belongs to the cytochrome P450 family.</text>
</comment>
<reference evidence="16 17" key="1">
    <citation type="journal article" date="2012" name="Appl. Environ. Microbiol.">
        <title>Short-read sequencing for genomic analysis of the brown rot fungus Fibroporia radiculosa.</title>
        <authorList>
            <person name="Tang J.D."/>
            <person name="Perkins A.D."/>
            <person name="Sonstegard T.S."/>
            <person name="Schroeder S.G."/>
            <person name="Burgess S.C."/>
            <person name="Diehl S.V."/>
        </authorList>
    </citation>
    <scope>NUCLEOTIDE SEQUENCE [LARGE SCALE GENOMIC DNA]</scope>
    <source>
        <strain evidence="16 17">TFFH 294</strain>
    </source>
</reference>
<dbReference type="InterPro" id="IPR017972">
    <property type="entry name" value="Cyt_P450_CS"/>
</dbReference>
<evidence type="ECO:0000256" key="8">
    <source>
        <dbReference type="ARBA" id="ARBA00022989"/>
    </source>
</evidence>
<evidence type="ECO:0000256" key="10">
    <source>
        <dbReference type="ARBA" id="ARBA00023004"/>
    </source>
</evidence>
<evidence type="ECO:0000256" key="9">
    <source>
        <dbReference type="ARBA" id="ARBA00023002"/>
    </source>
</evidence>
<keyword evidence="5 13" id="KW-0349">Heme</keyword>
<gene>
    <name evidence="16" type="ORF">FIBRA_06237</name>
</gene>
<comment type="cofactor">
    <cofactor evidence="1 13">
        <name>heme</name>
        <dbReference type="ChEBI" id="CHEBI:30413"/>
    </cofactor>
</comment>
<keyword evidence="8 15" id="KW-1133">Transmembrane helix</keyword>
<dbReference type="InterPro" id="IPR001128">
    <property type="entry name" value="Cyt_P450"/>
</dbReference>
<dbReference type="PRINTS" id="PR00463">
    <property type="entry name" value="EP450I"/>
</dbReference>
<proteinExistence type="inferred from homology"/>
<evidence type="ECO:0000256" key="14">
    <source>
        <dbReference type="RuleBase" id="RU000461"/>
    </source>
</evidence>
<comment type="pathway">
    <text evidence="3">Secondary metabolite biosynthesis.</text>
</comment>
<dbReference type="SUPFAM" id="SSF48264">
    <property type="entry name" value="Cytochrome P450"/>
    <property type="match status" value="1"/>
</dbReference>
<dbReference type="GO" id="GO:0020037">
    <property type="term" value="F:heme binding"/>
    <property type="evidence" value="ECO:0007669"/>
    <property type="project" value="InterPro"/>
</dbReference>
<dbReference type="GO" id="GO:0005506">
    <property type="term" value="F:iron ion binding"/>
    <property type="evidence" value="ECO:0007669"/>
    <property type="project" value="InterPro"/>
</dbReference>
<accession>J4GAV7</accession>
<evidence type="ECO:0000256" key="15">
    <source>
        <dbReference type="SAM" id="Phobius"/>
    </source>
</evidence>
<dbReference type="InterPro" id="IPR036396">
    <property type="entry name" value="Cyt_P450_sf"/>
</dbReference>
<evidence type="ECO:0008006" key="18">
    <source>
        <dbReference type="Google" id="ProtNLM"/>
    </source>
</evidence>
<dbReference type="CDD" id="cd11065">
    <property type="entry name" value="CYP64-like"/>
    <property type="match status" value="1"/>
</dbReference>
<name>J4GAV7_9APHY</name>
<evidence type="ECO:0000256" key="13">
    <source>
        <dbReference type="PIRSR" id="PIRSR602401-1"/>
    </source>
</evidence>
<evidence type="ECO:0000256" key="3">
    <source>
        <dbReference type="ARBA" id="ARBA00005179"/>
    </source>
</evidence>
<keyword evidence="10 13" id="KW-0408">Iron</keyword>
<dbReference type="GO" id="GO:0016020">
    <property type="term" value="C:membrane"/>
    <property type="evidence" value="ECO:0007669"/>
    <property type="project" value="UniProtKB-SubCell"/>
</dbReference>
<dbReference type="GeneID" id="24098989"/>
<dbReference type="InterPro" id="IPR002401">
    <property type="entry name" value="Cyt_P450_E_grp-I"/>
</dbReference>
<evidence type="ECO:0000256" key="7">
    <source>
        <dbReference type="ARBA" id="ARBA00022723"/>
    </source>
</evidence>
<keyword evidence="7 13" id="KW-0479">Metal-binding</keyword>
<dbReference type="GO" id="GO:0016705">
    <property type="term" value="F:oxidoreductase activity, acting on paired donors, with incorporation or reduction of molecular oxygen"/>
    <property type="evidence" value="ECO:0007669"/>
    <property type="project" value="InterPro"/>
</dbReference>
<dbReference type="InterPro" id="IPR050364">
    <property type="entry name" value="Cytochrome_P450_fung"/>
</dbReference>
<dbReference type="OrthoDB" id="2789670at2759"/>
<dbReference type="AlphaFoldDB" id="J4GAV7"/>
<evidence type="ECO:0000313" key="17">
    <source>
        <dbReference type="Proteomes" id="UP000006352"/>
    </source>
</evidence>
<evidence type="ECO:0000256" key="1">
    <source>
        <dbReference type="ARBA" id="ARBA00001971"/>
    </source>
</evidence>